<feature type="compositionally biased region" description="Low complexity" evidence="2">
    <location>
        <begin position="249"/>
        <end position="262"/>
    </location>
</feature>
<dbReference type="EMBL" id="JABMIG020000073">
    <property type="protein sequence ID" value="KAL3795259.1"/>
    <property type="molecule type" value="Genomic_DNA"/>
</dbReference>
<dbReference type="Proteomes" id="UP001516023">
    <property type="component" value="Unassembled WGS sequence"/>
</dbReference>
<protein>
    <recommendedName>
        <fullName evidence="5">UBA domain-containing protein</fullName>
    </recommendedName>
</protein>
<keyword evidence="1" id="KW-0175">Coiled coil</keyword>
<evidence type="ECO:0000313" key="3">
    <source>
        <dbReference type="EMBL" id="KAL3795259.1"/>
    </source>
</evidence>
<evidence type="ECO:0000313" key="4">
    <source>
        <dbReference type="Proteomes" id="UP001516023"/>
    </source>
</evidence>
<keyword evidence="4" id="KW-1185">Reference proteome</keyword>
<name>A0ABD3Q5P3_9STRA</name>
<feature type="region of interest" description="Disordered" evidence="2">
    <location>
        <begin position="342"/>
        <end position="390"/>
    </location>
</feature>
<feature type="compositionally biased region" description="Polar residues" evidence="2">
    <location>
        <begin position="180"/>
        <end position="189"/>
    </location>
</feature>
<feature type="region of interest" description="Disordered" evidence="2">
    <location>
        <begin position="149"/>
        <end position="265"/>
    </location>
</feature>
<evidence type="ECO:0000256" key="1">
    <source>
        <dbReference type="SAM" id="Coils"/>
    </source>
</evidence>
<comment type="caution">
    <text evidence="3">The sequence shown here is derived from an EMBL/GenBank/DDBJ whole genome shotgun (WGS) entry which is preliminary data.</text>
</comment>
<reference evidence="3 4" key="1">
    <citation type="journal article" date="2020" name="G3 (Bethesda)">
        <title>Improved Reference Genome for Cyclotella cryptica CCMP332, a Model for Cell Wall Morphogenesis, Salinity Adaptation, and Lipid Production in Diatoms (Bacillariophyta).</title>
        <authorList>
            <person name="Roberts W.R."/>
            <person name="Downey K.M."/>
            <person name="Ruck E.C."/>
            <person name="Traller J.C."/>
            <person name="Alverson A.J."/>
        </authorList>
    </citation>
    <scope>NUCLEOTIDE SEQUENCE [LARGE SCALE GENOMIC DNA]</scope>
    <source>
        <strain evidence="3 4">CCMP332</strain>
    </source>
</reference>
<feature type="compositionally biased region" description="Low complexity" evidence="2">
    <location>
        <begin position="206"/>
        <end position="225"/>
    </location>
</feature>
<gene>
    <name evidence="3" type="ORF">HJC23_008344</name>
</gene>
<organism evidence="3 4">
    <name type="scientific">Cyclotella cryptica</name>
    <dbReference type="NCBI Taxonomy" id="29204"/>
    <lineage>
        <taxon>Eukaryota</taxon>
        <taxon>Sar</taxon>
        <taxon>Stramenopiles</taxon>
        <taxon>Ochrophyta</taxon>
        <taxon>Bacillariophyta</taxon>
        <taxon>Coscinodiscophyceae</taxon>
        <taxon>Thalassiosirophycidae</taxon>
        <taxon>Stephanodiscales</taxon>
        <taxon>Stephanodiscaceae</taxon>
        <taxon>Cyclotella</taxon>
    </lineage>
</organism>
<feature type="coiled-coil region" evidence="1">
    <location>
        <begin position="578"/>
        <end position="612"/>
    </location>
</feature>
<dbReference type="AlphaFoldDB" id="A0ABD3Q5P3"/>
<feature type="compositionally biased region" description="Low complexity" evidence="2">
    <location>
        <begin position="350"/>
        <end position="365"/>
    </location>
</feature>
<evidence type="ECO:0000256" key="2">
    <source>
        <dbReference type="SAM" id="MobiDB-lite"/>
    </source>
</evidence>
<accession>A0ABD3Q5P3</accession>
<sequence>MTLTNVSAGAAEWIAQFLNNHDDFYNRNCPREAAHVADLNDLSGENVATVLFLNNCLDFISRFFQSLSSYRTSVLFTVKELKCIAKEIKKQTGSTASTGSANVIYSMPLSGSRKAEWVSSVANAFASTHIMNIMTSSQITGVAVARSSTAISPRVESRPSSGVKASERESTGEEALAAAMSSTVESQTRLAFGRIPRRIPRRVPKRTTPIESASTSNVNSVAVTVGEGKEKQSSNSKSPPRSGKKSSPRQKSQSKQNANNSSIEAEETLARRSFSSFGTHHDHMPYSFHQQDFAPSMASTAASPISHFDSALPNLRRVPRRVPKRARRLELASTANVKSVAVTVGEGKAKQSSNSKSPPSSGKTSPRQKSESKRNADNSSIEAEEAMTRRSQEHCMYNSLSSFGTNYENMTYSFHPSEAASTAAASFASAISKNGSRERDSWRRPAESVAASAYAAPNGMNLYGPVVERPYSTETSSGRNSIPKVKVKIEPKSSSTLSSVDDSLRPRDYRESAMVESLRNMGFTDMREMLSGIRATSTTDAEGECVFLPHQWNFQQQTEAAMMWIVNQREEAAEARKLDEARVSSEMVERAMKQLRREENERRLRYADLKDLYGSVEMGSKEVESKHFPCSVLLKNFEVRKILHAIGTGPGKDEGIRLLQLEGKAKNWYGTVLPFAHFKYVVCPRFEKWSKKFISSSKELDSSSTSILIKHVANESKKLEQGMYNLSEQEMGSFGMAPKLFLLAQKDAEASGKSLCNEASNDIDDDEVEIVSAADVSGCLPSLHRSTKRGRKKTIEIIDLC</sequence>
<proteinExistence type="predicted"/>
<evidence type="ECO:0008006" key="5">
    <source>
        <dbReference type="Google" id="ProtNLM"/>
    </source>
</evidence>
<feature type="compositionally biased region" description="Basic residues" evidence="2">
    <location>
        <begin position="195"/>
        <end position="205"/>
    </location>
</feature>